<proteinExistence type="predicted"/>
<dbReference type="SUPFAM" id="SSF52540">
    <property type="entry name" value="P-loop containing nucleoside triphosphate hydrolases"/>
    <property type="match status" value="1"/>
</dbReference>
<dbReference type="InterPro" id="IPR056251">
    <property type="entry name" value="Arm_rpt_dom"/>
</dbReference>
<dbReference type="InterPro" id="IPR011989">
    <property type="entry name" value="ARM-like"/>
</dbReference>
<dbReference type="InterPro" id="IPR003593">
    <property type="entry name" value="AAA+_ATPase"/>
</dbReference>
<accession>A0A1L9SFB7</accession>
<dbReference type="InterPro" id="IPR055496">
    <property type="entry name" value="DUF7068"/>
</dbReference>
<dbReference type="Gene3D" id="1.25.10.10">
    <property type="entry name" value="Leucine-rich Repeat Variant"/>
    <property type="match status" value="1"/>
</dbReference>
<dbReference type="Pfam" id="PF23948">
    <property type="entry name" value="ARM_5"/>
    <property type="match status" value="1"/>
</dbReference>
<dbReference type="PANTHER" id="PTHR46312">
    <property type="entry name" value="NACHT DOMAIN-CONTAINING PROTEIN"/>
    <property type="match status" value="1"/>
</dbReference>
<dbReference type="InterPro" id="IPR007111">
    <property type="entry name" value="NACHT_NTPase"/>
</dbReference>
<evidence type="ECO:0000313" key="3">
    <source>
        <dbReference type="Proteomes" id="UP000184188"/>
    </source>
</evidence>
<dbReference type="PANTHER" id="PTHR46312:SF2">
    <property type="entry name" value="NUCLEOTIDE-BINDING OLIGOMERIZATION DOMAIN-CONTAINING PROTEIN 2-LIKE"/>
    <property type="match status" value="1"/>
</dbReference>
<dbReference type="RefSeq" id="XP_022580420.1">
    <property type="nucleotide sequence ID" value="XM_022727724.1"/>
</dbReference>
<dbReference type="PROSITE" id="PS50837">
    <property type="entry name" value="NACHT"/>
    <property type="match status" value="1"/>
</dbReference>
<dbReference type="VEuPathDB" id="FungiDB:ASPZODRAFT_2109333"/>
<protein>
    <recommendedName>
        <fullName evidence="1">NACHT domain-containing protein</fullName>
    </recommendedName>
</protein>
<dbReference type="STRING" id="1073090.A0A1L9SFB7"/>
<dbReference type="InterPro" id="IPR016024">
    <property type="entry name" value="ARM-type_fold"/>
</dbReference>
<dbReference type="Gene3D" id="3.40.50.300">
    <property type="entry name" value="P-loop containing nucleotide triphosphate hydrolases"/>
    <property type="match status" value="1"/>
</dbReference>
<dbReference type="InterPro" id="IPR027417">
    <property type="entry name" value="P-loop_NTPase"/>
</dbReference>
<dbReference type="Pfam" id="PF23238">
    <property type="entry name" value="DUF7068"/>
    <property type="match status" value="1"/>
</dbReference>
<reference evidence="3" key="1">
    <citation type="journal article" date="2017" name="Genome Biol.">
        <title>Comparative genomics reveals high biological diversity and specific adaptations in the industrially and medically important fungal genus Aspergillus.</title>
        <authorList>
            <person name="de Vries R.P."/>
            <person name="Riley R."/>
            <person name="Wiebenga A."/>
            <person name="Aguilar-Osorio G."/>
            <person name="Amillis S."/>
            <person name="Uchima C.A."/>
            <person name="Anderluh G."/>
            <person name="Asadollahi M."/>
            <person name="Askin M."/>
            <person name="Barry K."/>
            <person name="Battaglia E."/>
            <person name="Bayram O."/>
            <person name="Benocci T."/>
            <person name="Braus-Stromeyer S.A."/>
            <person name="Caldana C."/>
            <person name="Canovas D."/>
            <person name="Cerqueira G.C."/>
            <person name="Chen F."/>
            <person name="Chen W."/>
            <person name="Choi C."/>
            <person name="Clum A."/>
            <person name="Dos Santos R.A."/>
            <person name="Damasio A.R."/>
            <person name="Diallinas G."/>
            <person name="Emri T."/>
            <person name="Fekete E."/>
            <person name="Flipphi M."/>
            <person name="Freyberg S."/>
            <person name="Gallo A."/>
            <person name="Gournas C."/>
            <person name="Habgood R."/>
            <person name="Hainaut M."/>
            <person name="Harispe M.L."/>
            <person name="Henrissat B."/>
            <person name="Hilden K.S."/>
            <person name="Hope R."/>
            <person name="Hossain A."/>
            <person name="Karabika E."/>
            <person name="Karaffa L."/>
            <person name="Karanyi Z."/>
            <person name="Krasevec N."/>
            <person name="Kuo A."/>
            <person name="Kusch H."/>
            <person name="LaButti K."/>
            <person name="Lagendijk E.L."/>
            <person name="Lapidus A."/>
            <person name="Levasseur A."/>
            <person name="Lindquist E."/>
            <person name="Lipzen A."/>
            <person name="Logrieco A.F."/>
            <person name="MacCabe A."/>
            <person name="Maekelae M.R."/>
            <person name="Malavazi I."/>
            <person name="Melin P."/>
            <person name="Meyer V."/>
            <person name="Mielnichuk N."/>
            <person name="Miskei M."/>
            <person name="Molnar A.P."/>
            <person name="Mule G."/>
            <person name="Ngan C.Y."/>
            <person name="Orejas M."/>
            <person name="Orosz E."/>
            <person name="Ouedraogo J.P."/>
            <person name="Overkamp K.M."/>
            <person name="Park H.-S."/>
            <person name="Perrone G."/>
            <person name="Piumi F."/>
            <person name="Punt P.J."/>
            <person name="Ram A.F."/>
            <person name="Ramon A."/>
            <person name="Rauscher S."/>
            <person name="Record E."/>
            <person name="Riano-Pachon D.M."/>
            <person name="Robert V."/>
            <person name="Roehrig J."/>
            <person name="Ruller R."/>
            <person name="Salamov A."/>
            <person name="Salih N.S."/>
            <person name="Samson R.A."/>
            <person name="Sandor E."/>
            <person name="Sanguinetti M."/>
            <person name="Schuetze T."/>
            <person name="Sepcic K."/>
            <person name="Shelest E."/>
            <person name="Sherlock G."/>
            <person name="Sophianopoulou V."/>
            <person name="Squina F.M."/>
            <person name="Sun H."/>
            <person name="Susca A."/>
            <person name="Todd R.B."/>
            <person name="Tsang A."/>
            <person name="Unkles S.E."/>
            <person name="van de Wiele N."/>
            <person name="van Rossen-Uffink D."/>
            <person name="Oliveira J.V."/>
            <person name="Vesth T.C."/>
            <person name="Visser J."/>
            <person name="Yu J.-H."/>
            <person name="Zhou M."/>
            <person name="Andersen M.R."/>
            <person name="Archer D.B."/>
            <person name="Baker S.E."/>
            <person name="Benoit I."/>
            <person name="Brakhage A.A."/>
            <person name="Braus G.H."/>
            <person name="Fischer R."/>
            <person name="Frisvad J.C."/>
            <person name="Goldman G.H."/>
            <person name="Houbraken J."/>
            <person name="Oakley B."/>
            <person name="Pocsi I."/>
            <person name="Scazzocchio C."/>
            <person name="Seiboth B."/>
            <person name="vanKuyk P.A."/>
            <person name="Wortman J."/>
            <person name="Dyer P.S."/>
            <person name="Grigoriev I.V."/>
        </authorList>
    </citation>
    <scope>NUCLEOTIDE SEQUENCE [LARGE SCALE GENOMIC DNA]</scope>
    <source>
        <strain evidence="3">CBS 506.65</strain>
    </source>
</reference>
<dbReference type="OrthoDB" id="4224977at2759"/>
<dbReference type="SUPFAM" id="SSF48371">
    <property type="entry name" value="ARM repeat"/>
    <property type="match status" value="1"/>
</dbReference>
<dbReference type="Proteomes" id="UP000184188">
    <property type="component" value="Unassembled WGS sequence"/>
</dbReference>
<sequence length="1534" mass="176733">MTFLNPLSRPADIGDLVQRIQDEERFKVEKKGLEALVRQMVQRFRDRPLPSYYTDASRLSDVTDAGQYNDLMRKFQNEIIEHSSEGNVPDRDLLPSYNYGLRRHRGRTSGGYLMAPLKALSTRLKTAIEMADLQTQYHLVFIIGSLLEIANDIKVSGIDHDEVHQPLLKQLRELREHDEPRLSQAASYAYEALRGVPDNLGPWDVFWRTGGTVFKVLTKLASAVPNMDPSKFIEAAPDFFEMVELFSKLLESIQDIKEGAQDLKGAFLEDIERSGKSRIWSDVLHFTGPLLAAGDQSPEAAAKAFTILQDVLGNIPCENKWQFWSGLYAQLEQSWINGNDNMKTQVVEFVQRTFSSVKAKDVRVQKWIALISETMRRPEWVNHGLKHQHRFPFHFKNRESTTVKLQKPFRQEKKDRTPEHLLDDAWRTCPEAQEFYAYAGVIRYYLQSERLMIRRLSGSKLDMESCYINLSLVENLIEYEKPREELETSMRERLKAPRTTDQQNFQLRELFEKRKLRDERIYRPKRVLIRGRPGVGKTTLCKKIVHDFIHGRLPWKFDHIFWIPLRSLRKYSSLEEFLQQEFFAARPDQELLGEALKRILFAQTSSKTLFLLDGFDEIAEDARAEGRLRDLFGLFQDRKNVIITSRPYAISASEFNDLDLELETIGFLPDQVQEYLSQAGSQGEISMGEVEKIKAFVEENWLLDGLLQIPIQLDALCYTWGNDLLSQDARTMTALYRAIEVKLWRRDMVKLGRVKQFKADKCFDRMQLKGYTENSMDLIEEIAFNGLYNKIVDFPTAQLQTLYDNLPGRAGESDASLMGLSFLRTVDASLSNKTFYFIHLTFQEFFAANYFVRCWVDDQPLVCFDLETDECTKQPTKEFLQCEKYNGRYDIVWRFVAGLLCTPKHKHKLVEFMEVLDGEPRDLFGPAQLRILMHCFSEIAALPDTEPALGDVKRRMEKGLSRMMSSSLSREMEFPEHLLRDAFHDSFGWSSLWIRKVKAIEAISRRTQISSSLLQEVADCYCPRDSEDLNSYLAPVFAQHYREWPEKIVQVLGPQSHNNDLRINILHRLPGGIKLPDRILALVISTFDVPQDLAQESAALMIQQQSSLSEANFQSLVALLDSESAIVKRWAIIALSGHLSTRSNIPPKILRLRTDSDSRVRRQVANALGLVSGRAEDLEALVHLLRDSEDRVRVEAARSLDLQHSLPPGLLDDLRRATQDVHPNVRQWALSAWSKNCSSAESVFETLFSRDYHDERYRVAERFRRQSPLTKEMRLSLMMELDSQNLQRKFGALAALETQEDLSDEILAALLPLLEDHTDQNLHRYVVGVFANQTVLPDFAVQPLASQLSDEGLYFSKPGVMTALSHCRKLPENVLEVTLSSFCTLDNQEALLCNQDSLPTGILQMVASFLVNDPYGNTKYHAERILRRRDAFYSMLPSLNANIWISLFQIWFEKSLEENWSCYCWKDTLHLSTPQGVHTIPLDTKSTLRKLAKATGALEDEKEEMFPDLQHMPTLSEHLQKLTARVIRALPYIR</sequence>
<keyword evidence="3" id="KW-1185">Reference proteome</keyword>
<dbReference type="SMART" id="SM00382">
    <property type="entry name" value="AAA"/>
    <property type="match status" value="1"/>
</dbReference>
<organism evidence="2 3">
    <name type="scientific">Penicilliopsis zonata CBS 506.65</name>
    <dbReference type="NCBI Taxonomy" id="1073090"/>
    <lineage>
        <taxon>Eukaryota</taxon>
        <taxon>Fungi</taxon>
        <taxon>Dikarya</taxon>
        <taxon>Ascomycota</taxon>
        <taxon>Pezizomycotina</taxon>
        <taxon>Eurotiomycetes</taxon>
        <taxon>Eurotiomycetidae</taxon>
        <taxon>Eurotiales</taxon>
        <taxon>Aspergillaceae</taxon>
        <taxon>Penicilliopsis</taxon>
    </lineage>
</organism>
<dbReference type="Pfam" id="PF05729">
    <property type="entry name" value="NACHT"/>
    <property type="match status" value="1"/>
</dbReference>
<gene>
    <name evidence="2" type="ORF">ASPZODRAFT_2109333</name>
</gene>
<feature type="domain" description="NACHT" evidence="1">
    <location>
        <begin position="525"/>
        <end position="649"/>
    </location>
</feature>
<evidence type="ECO:0000259" key="1">
    <source>
        <dbReference type="PROSITE" id="PS50837"/>
    </source>
</evidence>
<dbReference type="Pfam" id="PF13646">
    <property type="entry name" value="HEAT_2"/>
    <property type="match status" value="1"/>
</dbReference>
<name>A0A1L9SFB7_9EURO</name>
<dbReference type="GeneID" id="34614188"/>
<evidence type="ECO:0000313" key="2">
    <source>
        <dbReference type="EMBL" id="OJJ45910.1"/>
    </source>
</evidence>
<dbReference type="EMBL" id="KV878344">
    <property type="protein sequence ID" value="OJJ45910.1"/>
    <property type="molecule type" value="Genomic_DNA"/>
</dbReference>